<evidence type="ECO:0000313" key="2">
    <source>
        <dbReference type="EMBL" id="MDA3614755.1"/>
    </source>
</evidence>
<dbReference type="InterPro" id="IPR014982">
    <property type="entry name" value="GSCFA"/>
</dbReference>
<dbReference type="EMBL" id="JAQGEF010000007">
    <property type="protein sequence ID" value="MDA3614755.1"/>
    <property type="molecule type" value="Genomic_DNA"/>
</dbReference>
<sequence>MQFRLELQVKPFKHQLKVGDHVMLVGSCFTDHIGKRLKQYRFNVCENPNGILFNPVSISNAIESYIQKKKYTESDLFYYNELWQSWDHHSDYSYTKAEKTLDAINSSIEAAHEHLLNADFLILTLGSAFLYKLNSDEYNSTVGNVAANCHKIPQKHFNHVLATYEELKLSMTGLISRLRTFNPQLQLIFTISPVRHFREGLVENNRSKALLHSLVAEMESAYDFVQYFPSYELIIDDLRDYRFYAEDMVHPNHQATQYVWEKFTQAVIAESDHELLKQLHTLFLAINHKPMHPDTALHLKFLHTMHRKAVDLQQQYPELNLEPEIRFFEEAKTQH</sequence>
<accession>A0ABT4UIU0</accession>
<dbReference type="SUPFAM" id="SSF52266">
    <property type="entry name" value="SGNH hydrolase"/>
    <property type="match status" value="1"/>
</dbReference>
<keyword evidence="3" id="KW-1185">Reference proteome</keyword>
<feature type="domain" description="GSCFA" evidence="1">
    <location>
        <begin position="22"/>
        <end position="263"/>
    </location>
</feature>
<protein>
    <submittedName>
        <fullName evidence="2">GSCFA domain-containing protein</fullName>
    </submittedName>
</protein>
<comment type="caution">
    <text evidence="2">The sequence shown here is derived from an EMBL/GenBank/DDBJ whole genome shotgun (WGS) entry which is preliminary data.</text>
</comment>
<dbReference type="RefSeq" id="WP_407031079.1">
    <property type="nucleotide sequence ID" value="NZ_JAQGEF010000007.1"/>
</dbReference>
<evidence type="ECO:0000259" key="1">
    <source>
        <dbReference type="Pfam" id="PF08885"/>
    </source>
</evidence>
<proteinExistence type="predicted"/>
<organism evidence="2 3">
    <name type="scientific">Polluticaenibacter yanchengensis</name>
    <dbReference type="NCBI Taxonomy" id="3014562"/>
    <lineage>
        <taxon>Bacteria</taxon>
        <taxon>Pseudomonadati</taxon>
        <taxon>Bacteroidota</taxon>
        <taxon>Chitinophagia</taxon>
        <taxon>Chitinophagales</taxon>
        <taxon>Chitinophagaceae</taxon>
        <taxon>Polluticaenibacter</taxon>
    </lineage>
</organism>
<dbReference type="Pfam" id="PF08885">
    <property type="entry name" value="GSCFA"/>
    <property type="match status" value="1"/>
</dbReference>
<dbReference type="Proteomes" id="UP001210231">
    <property type="component" value="Unassembled WGS sequence"/>
</dbReference>
<gene>
    <name evidence="2" type="ORF">O3P16_08040</name>
</gene>
<name>A0ABT4UIU0_9BACT</name>
<reference evidence="2 3" key="1">
    <citation type="submission" date="2022-12" db="EMBL/GenBank/DDBJ databases">
        <title>Chitinophagaceae gen. sp. nov., a new member of the family Chitinophagaceae, isolated from soil in a chemical factory.</title>
        <authorList>
            <person name="Ke Z."/>
        </authorList>
    </citation>
    <scope>NUCLEOTIDE SEQUENCE [LARGE SCALE GENOMIC DNA]</scope>
    <source>
        <strain evidence="2 3">LY-5</strain>
    </source>
</reference>
<evidence type="ECO:0000313" key="3">
    <source>
        <dbReference type="Proteomes" id="UP001210231"/>
    </source>
</evidence>